<evidence type="ECO:0000256" key="1">
    <source>
        <dbReference type="SAM" id="Phobius"/>
    </source>
</evidence>
<evidence type="ECO:0000259" key="2">
    <source>
        <dbReference type="Pfam" id="PF00535"/>
    </source>
</evidence>
<comment type="caution">
    <text evidence="3">The sequence shown here is derived from an EMBL/GenBank/DDBJ whole genome shotgun (WGS) entry which is preliminary data.</text>
</comment>
<dbReference type="SUPFAM" id="SSF53448">
    <property type="entry name" value="Nucleotide-diphospho-sugar transferases"/>
    <property type="match status" value="1"/>
</dbReference>
<feature type="domain" description="Glycosyltransferase 2-like" evidence="2">
    <location>
        <begin position="6"/>
        <end position="157"/>
    </location>
</feature>
<sequence>MPSDVCVVIPAYNASSTIGNIVIGALKHVSKVIVADDGSTDNTAVAASGAGAEIVIIDRNRGKGNALTVLFQKTVDEGYDAVISMDADEQHDPEEIPKFLAAHIMHPDDIISGSRMGEKEKIPRARYNSMCIARYYISLAANQFIEDTQCGFRLYPLSIIKKIRLKTERFVTETELLMKAGDMGADIRFVSIKTIYNENGTHFKPVKDIVAITAYVISYIYVKWLIEGITSNNSNTYLTQNHLRDLIGKNKTVDIFFQIFTVFTALPATVFFLLEYQFLGLFIPNNFASIRERGCGFSKITLSTQTLPVLFIVAGIEKIMNVTGSKVNILDGFIKRFFSNSWKDTE</sequence>
<feature type="transmembrane region" description="Helical" evidence="1">
    <location>
        <begin position="255"/>
        <end position="274"/>
    </location>
</feature>
<dbReference type="EMBL" id="LAQJ01000225">
    <property type="protein sequence ID" value="KKO18981.1"/>
    <property type="molecule type" value="Genomic_DNA"/>
</dbReference>
<dbReference type="PANTHER" id="PTHR48090">
    <property type="entry name" value="UNDECAPRENYL-PHOSPHATE 4-DEOXY-4-FORMAMIDO-L-ARABINOSE TRANSFERASE-RELATED"/>
    <property type="match status" value="1"/>
</dbReference>
<accession>A0A0M2UVG9</accession>
<gene>
    <name evidence="3" type="ORF">BROFUL_02275</name>
</gene>
<dbReference type="InterPro" id="IPR029044">
    <property type="entry name" value="Nucleotide-diphossugar_trans"/>
</dbReference>
<keyword evidence="1" id="KW-1133">Transmembrane helix</keyword>
<dbReference type="Proteomes" id="UP000034954">
    <property type="component" value="Unassembled WGS sequence"/>
</dbReference>
<dbReference type="AlphaFoldDB" id="A0A0M2UVG9"/>
<dbReference type="CDD" id="cd04179">
    <property type="entry name" value="DPM_DPG-synthase_like"/>
    <property type="match status" value="1"/>
</dbReference>
<protein>
    <submittedName>
        <fullName evidence="3">Glycosyltransferase</fullName>
    </submittedName>
</protein>
<reference evidence="3 4" key="1">
    <citation type="journal article" date="2013" name="BMC Microbiol.">
        <title>Identification of the type II cytochrome c maturation pathway in anammox bacteria by comparative genomics.</title>
        <authorList>
            <person name="Ferousi C."/>
            <person name="Speth D.R."/>
            <person name="Reimann J."/>
            <person name="Op den Camp H.J."/>
            <person name="Allen J.W."/>
            <person name="Keltjens J.T."/>
            <person name="Jetten M.S."/>
        </authorList>
    </citation>
    <scope>NUCLEOTIDE SEQUENCE [LARGE SCALE GENOMIC DNA]</scope>
    <source>
        <strain evidence="3">RU1</strain>
    </source>
</reference>
<proteinExistence type="predicted"/>
<evidence type="ECO:0000313" key="3">
    <source>
        <dbReference type="EMBL" id="KKO18981.1"/>
    </source>
</evidence>
<dbReference type="GO" id="GO:0016740">
    <property type="term" value="F:transferase activity"/>
    <property type="evidence" value="ECO:0007669"/>
    <property type="project" value="UniProtKB-KW"/>
</dbReference>
<evidence type="ECO:0000313" key="4">
    <source>
        <dbReference type="Proteomes" id="UP000034954"/>
    </source>
</evidence>
<dbReference type="InterPro" id="IPR050256">
    <property type="entry name" value="Glycosyltransferase_2"/>
</dbReference>
<name>A0A0M2UVG9_9BACT</name>
<keyword evidence="1" id="KW-0812">Transmembrane</keyword>
<dbReference type="Pfam" id="PF00535">
    <property type="entry name" value="Glycos_transf_2"/>
    <property type="match status" value="1"/>
</dbReference>
<dbReference type="Gene3D" id="3.90.550.10">
    <property type="entry name" value="Spore Coat Polysaccharide Biosynthesis Protein SpsA, Chain A"/>
    <property type="match status" value="1"/>
</dbReference>
<organism evidence="3 4">
    <name type="scientific">Candidatus Brocadia fulgida</name>
    <dbReference type="NCBI Taxonomy" id="380242"/>
    <lineage>
        <taxon>Bacteria</taxon>
        <taxon>Pseudomonadati</taxon>
        <taxon>Planctomycetota</taxon>
        <taxon>Candidatus Brocadiia</taxon>
        <taxon>Candidatus Brocadiales</taxon>
        <taxon>Candidatus Brocadiaceae</taxon>
        <taxon>Candidatus Brocadia</taxon>
    </lineage>
</organism>
<dbReference type="InterPro" id="IPR001173">
    <property type="entry name" value="Glyco_trans_2-like"/>
</dbReference>
<keyword evidence="1" id="KW-0472">Membrane</keyword>
<keyword evidence="4" id="KW-1185">Reference proteome</keyword>